<protein>
    <submittedName>
        <fullName evidence="1">Uncharacterized protein</fullName>
    </submittedName>
</protein>
<organism evidence="1 2">
    <name type="scientific">Candidatus Roizmanbacteria bacterium CG22_combo_CG10-13_8_21_14_all_38_20</name>
    <dbReference type="NCBI Taxonomy" id="1974862"/>
    <lineage>
        <taxon>Bacteria</taxon>
        <taxon>Candidatus Roizmaniibacteriota</taxon>
    </lineage>
</organism>
<evidence type="ECO:0000313" key="2">
    <source>
        <dbReference type="Proteomes" id="UP000231246"/>
    </source>
</evidence>
<dbReference type="EMBL" id="PCTA01000033">
    <property type="protein sequence ID" value="PIP61145.1"/>
    <property type="molecule type" value="Genomic_DNA"/>
</dbReference>
<name>A0A2H0BTY0_9BACT</name>
<dbReference type="Proteomes" id="UP000231246">
    <property type="component" value="Unassembled WGS sequence"/>
</dbReference>
<gene>
    <name evidence="1" type="ORF">COW99_05120</name>
</gene>
<sequence length="94" mass="10594">MNIKEILKSLYASEIELELNSDFYEQVSAYIERKLEGVDGDTLADEFPSMGIHLMDTELAGFASEFEALLRAEQLGTLEEPANLPSLDFDYLNN</sequence>
<dbReference type="AlphaFoldDB" id="A0A2H0BTY0"/>
<proteinExistence type="predicted"/>
<accession>A0A2H0BTY0</accession>
<comment type="caution">
    <text evidence="1">The sequence shown here is derived from an EMBL/GenBank/DDBJ whole genome shotgun (WGS) entry which is preliminary data.</text>
</comment>
<evidence type="ECO:0000313" key="1">
    <source>
        <dbReference type="EMBL" id="PIP61145.1"/>
    </source>
</evidence>
<reference evidence="1 2" key="1">
    <citation type="submission" date="2017-09" db="EMBL/GenBank/DDBJ databases">
        <title>Depth-based differentiation of microbial function through sediment-hosted aquifers and enrichment of novel symbionts in the deep terrestrial subsurface.</title>
        <authorList>
            <person name="Probst A.J."/>
            <person name="Ladd B."/>
            <person name="Jarett J.K."/>
            <person name="Geller-Mcgrath D.E."/>
            <person name="Sieber C.M."/>
            <person name="Emerson J.B."/>
            <person name="Anantharaman K."/>
            <person name="Thomas B.C."/>
            <person name="Malmstrom R."/>
            <person name="Stieglmeier M."/>
            <person name="Klingl A."/>
            <person name="Woyke T."/>
            <person name="Ryan C.M."/>
            <person name="Banfield J.F."/>
        </authorList>
    </citation>
    <scope>NUCLEOTIDE SEQUENCE [LARGE SCALE GENOMIC DNA]</scope>
    <source>
        <strain evidence="1">CG22_combo_CG10-13_8_21_14_all_38_20</strain>
    </source>
</reference>